<protein>
    <recommendedName>
        <fullName evidence="14">ATP-dependent helicase/deoxyribonuclease subunit B</fullName>
        <ecNumber evidence="14">3.1.-.-</ecNumber>
    </recommendedName>
    <alternativeName>
        <fullName evidence="14">ATP-dependent helicase/nuclease subunit AddB</fullName>
    </alternativeName>
</protein>
<dbReference type="InterPro" id="IPR011604">
    <property type="entry name" value="PDDEXK-like_dom_sf"/>
</dbReference>
<feature type="domain" description="UvrD-like helicase C-terminal" evidence="15">
    <location>
        <begin position="279"/>
        <end position="596"/>
    </location>
</feature>
<dbReference type="PANTHER" id="PTHR30591:SF1">
    <property type="entry name" value="RECBCD ENZYME SUBUNIT RECC"/>
    <property type="match status" value="1"/>
</dbReference>
<dbReference type="RefSeq" id="WP_066224692.1">
    <property type="nucleotide sequence ID" value="NZ_JARTFQ010000004.1"/>
</dbReference>
<comment type="function">
    <text evidence="14">The heterodimer acts as both an ATP-dependent DNA helicase and an ATP-dependent, dual-direction single-stranded exonuclease. Recognizes the chi site generating a DNA molecule suitable for the initiation of homologous recombination. The AddB subunit has 5' -&gt; 3' nuclease activity but not helicase activity.</text>
</comment>
<keyword evidence="5 14" id="KW-0227">DNA damage</keyword>
<dbReference type="InterPro" id="IPR049035">
    <property type="entry name" value="ADDB_N"/>
</dbReference>
<dbReference type="PANTHER" id="PTHR30591">
    <property type="entry name" value="RECBCD ENZYME SUBUNIT RECC"/>
    <property type="match status" value="1"/>
</dbReference>
<evidence type="ECO:0000256" key="1">
    <source>
        <dbReference type="ARBA" id="ARBA00022485"/>
    </source>
</evidence>
<evidence type="ECO:0000259" key="15">
    <source>
        <dbReference type="PROSITE" id="PS51217"/>
    </source>
</evidence>
<dbReference type="GO" id="GO:0004386">
    <property type="term" value="F:helicase activity"/>
    <property type="evidence" value="ECO:0007669"/>
    <property type="project" value="UniProtKB-KW"/>
</dbReference>
<dbReference type="InterPro" id="IPR038726">
    <property type="entry name" value="PDDEXK_AddAB-type"/>
</dbReference>
<dbReference type="Gene3D" id="3.40.50.300">
    <property type="entry name" value="P-loop containing nucleotide triphosphate hydrolases"/>
    <property type="match status" value="3"/>
</dbReference>
<dbReference type="EC" id="3.1.-.-" evidence="14"/>
<keyword evidence="7 14" id="KW-0347">Helicase</keyword>
<comment type="subunit">
    <text evidence="14">Heterodimer of AddA and AddB.</text>
</comment>
<keyword evidence="2 14" id="KW-0540">Nuclease</keyword>
<evidence type="ECO:0000256" key="2">
    <source>
        <dbReference type="ARBA" id="ARBA00022722"/>
    </source>
</evidence>
<sequence>MSIKFILGRSGSGKTDWLLNDIRSKLFAEPLGKPIIYLVPDQMTFGAEYELIKTPDLAGMIRAQVFSFSRLAWRVLQETGGMARHYLSSSAIQMMLRKLVEEHKQDLKVFMKASDKSGFISQLEAMLTEFKRYCLSPAELEQYLSNARTEVDQKALTDKLHDLAVLYMELEKSLSEKYVDSEDYLRLLAEKAEASSYLESAELYIDGFHSFTPQEYEVIEALMKKAGSVTIALTADNAYSAQLPQELDLFRMTGATYYKLLQLAENAGKEINEPIILKETPRFKASESISHLEQNYDGRPTVEFSDSPDITLLQASNRRAEIEGIAREIQAMMKKNKYRYRDIALLVRNTNQYEDLIEQVFKDYEIPFFIDQKRSMLNHPLIELIRSSLEVINGNWQYESVFRCIKTELLFSMDANKKVLREEMDQFENYVLSYGIKGQRWTKDERFRYRRFYSLEDEYVVTDEEREMEEKINRLRELVVTPLQLLQKRLKRSKTGRELAESLYLYLEELHIPEKLEQLRSERESAGQLLEAREHDQVWQAVITLLDEFVEMLADQKLSMKLFSEMLETGFEAMKFSLVPPAIDQVLIADIERSRFFHIKCTFIIGVNDGIIPARPKEEGILSEDDRELLHHQGIQLAPTAKQQLLDENFIIYLALASPSEKLFLSYPIADEEGKSLLPSIIIKRIEDMFPKIAIEKLINEPEELDEEEQLSFLVNEDVALSYLTAQLQAWKRGYPVHPIWWDTYNYFISSDEKEKTSRVLSSLYFENKEQHLVKETSHKLYGKHIQGSVSRMEQFNSCAFAHFASHGLKLKERQVFKLEAPDIGDMFHAALKHISDRLHQLKLDWKTLTKDQCEKLSIDAVEKLAPKLQREILLSSNRHHYIKRKLQKIVARASTVLSEHAKASGFAPIGLELGFGKGGELPPMHFTLPNGCTMEVIGRIDRVDKADSSRGTLLRIVDYKSSDKSLQLTEVYYGLALQMLTYLDIVISNSKLWLGMETTPAGVLYFHVHDPIVSANSLLDEEDLDDEIFKKFKMKGLLLGDEEAIQLMDQQLQPGGTSKIVSARLLKKGGLGTSSSITSEEEFHILRNFVRNEFQKIGTHITDGIIDIAPYKLKDKTPCTYCAYKSVCQFDESLEENNYRALKNEKKEDVLEKMREEVNRV</sequence>
<proteinExistence type="inferred from homology"/>
<keyword evidence="9 14" id="KW-0067">ATP-binding</keyword>
<feature type="binding site" evidence="14">
    <location>
        <position position="1123"/>
    </location>
    <ligand>
        <name>[4Fe-4S] cluster</name>
        <dbReference type="ChEBI" id="CHEBI:49883"/>
    </ligand>
</feature>
<dbReference type="InterPro" id="IPR014140">
    <property type="entry name" value="DNA_helicase_suAddB"/>
</dbReference>
<dbReference type="Pfam" id="PF21445">
    <property type="entry name" value="ADDB_N"/>
    <property type="match status" value="1"/>
</dbReference>
<feature type="binding site" evidence="14">
    <location>
        <position position="1129"/>
    </location>
    <ligand>
        <name>[4Fe-4S] cluster</name>
        <dbReference type="ChEBI" id="CHEBI:49883"/>
    </ligand>
</feature>
<feature type="binding site" evidence="14">
    <location>
        <position position="799"/>
    </location>
    <ligand>
        <name>[4Fe-4S] cluster</name>
        <dbReference type="ChEBI" id="CHEBI:49883"/>
    </ligand>
</feature>
<evidence type="ECO:0000256" key="5">
    <source>
        <dbReference type="ARBA" id="ARBA00022763"/>
    </source>
</evidence>
<keyword evidence="12 14" id="KW-0238">DNA-binding</keyword>
<dbReference type="SUPFAM" id="SSF52540">
    <property type="entry name" value="P-loop containing nucleoside triphosphate hydrolases"/>
    <property type="match status" value="1"/>
</dbReference>
<feature type="binding site" evidence="14">
    <location>
        <position position="1120"/>
    </location>
    <ligand>
        <name>[4Fe-4S] cluster</name>
        <dbReference type="ChEBI" id="CHEBI:49883"/>
    </ligand>
</feature>
<evidence type="ECO:0000256" key="7">
    <source>
        <dbReference type="ARBA" id="ARBA00022806"/>
    </source>
</evidence>
<keyword evidence="10 14" id="KW-0408">Iron</keyword>
<dbReference type="Proteomes" id="UP001342826">
    <property type="component" value="Unassembled WGS sequence"/>
</dbReference>
<dbReference type="Gene3D" id="3.90.320.10">
    <property type="match status" value="1"/>
</dbReference>
<dbReference type="Pfam" id="PF12705">
    <property type="entry name" value="PDDEXK_1"/>
    <property type="match status" value="1"/>
</dbReference>
<dbReference type="HAMAP" id="MF_01452">
    <property type="entry name" value="AddB_type1"/>
    <property type="match status" value="1"/>
</dbReference>
<evidence type="ECO:0000256" key="4">
    <source>
        <dbReference type="ARBA" id="ARBA00022741"/>
    </source>
</evidence>
<dbReference type="InterPro" id="IPR027417">
    <property type="entry name" value="P-loop_NTPase"/>
</dbReference>
<evidence type="ECO:0000256" key="3">
    <source>
        <dbReference type="ARBA" id="ARBA00022723"/>
    </source>
</evidence>
<accession>A0ABU6P217</accession>
<evidence type="ECO:0000256" key="9">
    <source>
        <dbReference type="ARBA" id="ARBA00022840"/>
    </source>
</evidence>
<evidence type="ECO:0000313" key="17">
    <source>
        <dbReference type="Proteomes" id="UP001342826"/>
    </source>
</evidence>
<comment type="similarity">
    <text evidence="14">Belongs to the helicase family. AddB/RexB type 1 subfamily.</text>
</comment>
<dbReference type="NCBIfam" id="TIGR02773">
    <property type="entry name" value="addB_Gpos"/>
    <property type="match status" value="1"/>
</dbReference>
<evidence type="ECO:0000256" key="8">
    <source>
        <dbReference type="ARBA" id="ARBA00022839"/>
    </source>
</evidence>
<comment type="cofactor">
    <cofactor evidence="14">
        <name>Mg(2+)</name>
        <dbReference type="ChEBI" id="CHEBI:18420"/>
    </cofactor>
</comment>
<reference evidence="16 17" key="1">
    <citation type="submission" date="2023-03" db="EMBL/GenBank/DDBJ databases">
        <title>Bacillus Genome Sequencing.</title>
        <authorList>
            <person name="Dunlap C."/>
        </authorList>
    </citation>
    <scope>NUCLEOTIDE SEQUENCE [LARGE SCALE GENOMIC DNA]</scope>
    <source>
        <strain evidence="16 17">NRS-1717</strain>
    </source>
</reference>
<evidence type="ECO:0000256" key="13">
    <source>
        <dbReference type="ARBA" id="ARBA00023204"/>
    </source>
</evidence>
<evidence type="ECO:0000256" key="12">
    <source>
        <dbReference type="ARBA" id="ARBA00023125"/>
    </source>
</evidence>
<evidence type="ECO:0000256" key="11">
    <source>
        <dbReference type="ARBA" id="ARBA00023014"/>
    </source>
</evidence>
<keyword evidence="8 14" id="KW-0269">Exonuclease</keyword>
<dbReference type="EMBL" id="JARTFS010000013">
    <property type="protein sequence ID" value="MED4403120.1"/>
    <property type="molecule type" value="Genomic_DNA"/>
</dbReference>
<dbReference type="Gene3D" id="6.10.140.1030">
    <property type="match status" value="1"/>
</dbReference>
<keyword evidence="11 14" id="KW-0411">Iron-sulfur</keyword>
<gene>
    <name evidence="14 16" type="primary">addB</name>
    <name evidence="16" type="ORF">P9271_17570</name>
</gene>
<evidence type="ECO:0000256" key="6">
    <source>
        <dbReference type="ARBA" id="ARBA00022801"/>
    </source>
</evidence>
<keyword evidence="6 14" id="KW-0378">Hydrolase</keyword>
<keyword evidence="17" id="KW-1185">Reference proteome</keyword>
<comment type="cofactor">
    <cofactor evidence="14">
        <name>[4Fe-4S] cluster</name>
        <dbReference type="ChEBI" id="CHEBI:49883"/>
    </cofactor>
    <text evidence="14">Binds 1 [4Fe-4S] cluster.</text>
</comment>
<organism evidence="16 17">
    <name type="scientific">Metabacillus fastidiosus</name>
    <dbReference type="NCBI Taxonomy" id="1458"/>
    <lineage>
        <taxon>Bacteria</taxon>
        <taxon>Bacillati</taxon>
        <taxon>Bacillota</taxon>
        <taxon>Bacilli</taxon>
        <taxon>Bacillales</taxon>
        <taxon>Bacillaceae</taxon>
        <taxon>Metabacillus</taxon>
    </lineage>
</organism>
<name>A0ABU6P217_9BACI</name>
<dbReference type="InterPro" id="IPR014017">
    <property type="entry name" value="DNA_helicase_UvrD-like_C"/>
</dbReference>
<evidence type="ECO:0000256" key="10">
    <source>
        <dbReference type="ARBA" id="ARBA00023004"/>
    </source>
</evidence>
<evidence type="ECO:0000256" key="14">
    <source>
        <dbReference type="HAMAP-Rule" id="MF_01452"/>
    </source>
</evidence>
<keyword evidence="4 14" id="KW-0547">Nucleotide-binding</keyword>
<keyword evidence="3 14" id="KW-0479">Metal-binding</keyword>
<evidence type="ECO:0000313" key="16">
    <source>
        <dbReference type="EMBL" id="MED4403120.1"/>
    </source>
</evidence>
<keyword evidence="13 14" id="KW-0234">DNA repair</keyword>
<keyword evidence="1 14" id="KW-0004">4Fe-4S</keyword>
<comment type="miscellaneous">
    <text evidence="14">Despite having conserved helicase domains, this subunit does not have helicase activity.</text>
</comment>
<dbReference type="PROSITE" id="PS51217">
    <property type="entry name" value="UVRD_HELICASE_CTER"/>
    <property type="match status" value="1"/>
</dbReference>
<comment type="caution">
    <text evidence="16">The sequence shown here is derived from an EMBL/GenBank/DDBJ whole genome shotgun (WGS) entry which is preliminary data.</text>
</comment>
<dbReference type="GeneID" id="301139316"/>